<comment type="caution">
    <text evidence="1">The sequence shown here is derived from an EMBL/GenBank/DDBJ whole genome shotgun (WGS) entry which is preliminary data.</text>
</comment>
<dbReference type="Proteomes" id="UP000552038">
    <property type="component" value="Unassembled WGS sequence"/>
</dbReference>
<evidence type="ECO:0000313" key="2">
    <source>
        <dbReference type="Proteomes" id="UP000552038"/>
    </source>
</evidence>
<proteinExistence type="predicted"/>
<dbReference type="RefSeq" id="WP_171420028.1">
    <property type="nucleotide sequence ID" value="NZ_JABFOR010000080.1"/>
</dbReference>
<gene>
    <name evidence="1" type="ORF">HMI46_26820</name>
</gene>
<organism evidence="1 2">
    <name type="scientific">Paenibacillus alvei</name>
    <name type="common">Bacillus alvei</name>
    <dbReference type="NCBI Taxonomy" id="44250"/>
    <lineage>
        <taxon>Bacteria</taxon>
        <taxon>Bacillati</taxon>
        <taxon>Bacillota</taxon>
        <taxon>Bacilli</taxon>
        <taxon>Bacillales</taxon>
        <taxon>Paenibacillaceae</taxon>
        <taxon>Paenibacillus</taxon>
    </lineage>
</organism>
<dbReference type="AlphaFoldDB" id="A0AAP7DKU5"/>
<protein>
    <submittedName>
        <fullName evidence="1">Uncharacterized protein</fullName>
    </submittedName>
</protein>
<name>A0AAP7DKU5_PAEAL</name>
<sequence length="73" mass="8235">MESTVESIANKMREISQNDLFNVMAYTLGLIHGVIEVNEDGTESQTIDLIKNVYAAYEIVVEEFPSVTRKILN</sequence>
<evidence type="ECO:0000313" key="1">
    <source>
        <dbReference type="EMBL" id="NOJ74122.1"/>
    </source>
</evidence>
<accession>A0AAP7DKU5</accession>
<dbReference type="EMBL" id="JABFOR010000080">
    <property type="protein sequence ID" value="NOJ74122.1"/>
    <property type="molecule type" value="Genomic_DNA"/>
</dbReference>
<reference evidence="1 2" key="1">
    <citation type="submission" date="2020-05" db="EMBL/GenBank/DDBJ databases">
        <title>Whole genome sequencing and identification of novel metabolites from Paenibacillus alvei strain JR949.</title>
        <authorList>
            <person name="Rajendhran J."/>
            <person name="Sree Pranav P."/>
            <person name="Mahalakshmi B."/>
            <person name="Karthikeyan R."/>
        </authorList>
    </citation>
    <scope>NUCLEOTIDE SEQUENCE [LARGE SCALE GENOMIC DNA]</scope>
    <source>
        <strain evidence="1 2">JR949</strain>
    </source>
</reference>